<evidence type="ECO:0000313" key="2">
    <source>
        <dbReference type="Ensembl" id="ENSOSIP00000016288.1"/>
    </source>
</evidence>
<evidence type="ECO:0000313" key="3">
    <source>
        <dbReference type="Proteomes" id="UP000694383"/>
    </source>
</evidence>
<feature type="region of interest" description="Disordered" evidence="1">
    <location>
        <begin position="76"/>
        <end position="125"/>
    </location>
</feature>
<feature type="compositionally biased region" description="Low complexity" evidence="1">
    <location>
        <begin position="114"/>
        <end position="124"/>
    </location>
</feature>
<dbReference type="AlphaFoldDB" id="A0A8C7XNI8"/>
<dbReference type="Proteomes" id="UP000694383">
    <property type="component" value="Unplaced"/>
</dbReference>
<dbReference type="Ensembl" id="ENSOSIT00000017214.1">
    <property type="protein sequence ID" value="ENSOSIP00000016288.1"/>
    <property type="gene ID" value="ENSOSIG00000008978.1"/>
</dbReference>
<name>A0A8C7XNI8_9TELE</name>
<feature type="compositionally biased region" description="Polar residues" evidence="1">
    <location>
        <begin position="76"/>
        <end position="108"/>
    </location>
</feature>
<dbReference type="PANTHER" id="PTHR31025:SF27">
    <property type="entry name" value="SI:CH211-193K19.2-RELATED"/>
    <property type="match status" value="1"/>
</dbReference>
<keyword evidence="3" id="KW-1185">Reference proteome</keyword>
<dbReference type="PANTHER" id="PTHR31025">
    <property type="entry name" value="SI:CH211-196P9.1-RELATED"/>
    <property type="match status" value="1"/>
</dbReference>
<sequence length="461" mass="51871">RELVKIVLLRIITRRSHRLPESIEDLINEVKKQCGLDGSLKLQFMDSLFGNEFLNLTSVSEVEDKGTLKVIDMSKPTTMHSEESSVSNPLQGSSTPSTNHSFPSSGSVDTDILSSSESSSSRSSWPAFFHVPKFSYDAELKLQQAGFTYVQSGTVLIPDPKLKSAILDGLVQEIVQYKVYVSDKEMDQVAHSLIQKHPCLTERGSSTGYGGTQLRKLGCPEVTVNTLKNKPAGKRTAAFGVKKAKRAEVNFCPMYPSEETEDSLEAMQKSLLLDMKKKNNRDVVKYKMERTFAHRRHEVVRDAPMVKDFMARWPALFDVIEKMYFFTFMDEDSINDAIEDTCVGIYVLKEQASSAEGKDIGVVLEGIKVLQNLENVPMAVAMLFGLMYALNLSYPQNLRYTFEVLQKIIMELNEGELSNKVRIILVLLNVLRFKLINLNSFNLNTAVGPNFKLILLLTLKR</sequence>
<accession>A0A8C7XNI8</accession>
<reference evidence="2" key="1">
    <citation type="submission" date="2025-08" db="UniProtKB">
        <authorList>
            <consortium name="Ensembl"/>
        </authorList>
    </citation>
    <scope>IDENTIFICATION</scope>
</reference>
<reference evidence="2" key="2">
    <citation type="submission" date="2025-09" db="UniProtKB">
        <authorList>
            <consortium name="Ensembl"/>
        </authorList>
    </citation>
    <scope>IDENTIFICATION</scope>
</reference>
<dbReference type="GeneTree" id="ENSGT00950000182912"/>
<protein>
    <submittedName>
        <fullName evidence="2">Uncharacterized protein</fullName>
    </submittedName>
</protein>
<proteinExistence type="predicted"/>
<evidence type="ECO:0000256" key="1">
    <source>
        <dbReference type="SAM" id="MobiDB-lite"/>
    </source>
</evidence>
<organism evidence="2 3">
    <name type="scientific">Oryzias sinensis</name>
    <name type="common">Chinese medaka</name>
    <dbReference type="NCBI Taxonomy" id="183150"/>
    <lineage>
        <taxon>Eukaryota</taxon>
        <taxon>Metazoa</taxon>
        <taxon>Chordata</taxon>
        <taxon>Craniata</taxon>
        <taxon>Vertebrata</taxon>
        <taxon>Euteleostomi</taxon>
        <taxon>Actinopterygii</taxon>
        <taxon>Neopterygii</taxon>
        <taxon>Teleostei</taxon>
        <taxon>Neoteleostei</taxon>
        <taxon>Acanthomorphata</taxon>
        <taxon>Ovalentaria</taxon>
        <taxon>Atherinomorphae</taxon>
        <taxon>Beloniformes</taxon>
        <taxon>Adrianichthyidae</taxon>
        <taxon>Oryziinae</taxon>
        <taxon>Oryzias</taxon>
    </lineage>
</organism>